<dbReference type="GO" id="GO:0030170">
    <property type="term" value="F:pyridoxal phosphate binding"/>
    <property type="evidence" value="ECO:0007669"/>
    <property type="project" value="InterPro"/>
</dbReference>
<dbReference type="EMBL" id="CZQD01000015">
    <property type="protein sequence ID" value="CUS55930.1"/>
    <property type="molecule type" value="Genomic_DNA"/>
</dbReference>
<comment type="similarity">
    <text evidence="2">Belongs to the group II decarboxylase family.</text>
</comment>
<reference evidence="6" key="1">
    <citation type="submission" date="2015-10" db="EMBL/GenBank/DDBJ databases">
        <authorList>
            <person name="Gilbert D.G."/>
        </authorList>
    </citation>
    <scope>NUCLEOTIDE SEQUENCE</scope>
</reference>
<keyword evidence="4" id="KW-0663">Pyridoxal phosphate</keyword>
<dbReference type="GO" id="GO:0019752">
    <property type="term" value="P:carboxylic acid metabolic process"/>
    <property type="evidence" value="ECO:0007669"/>
    <property type="project" value="InterPro"/>
</dbReference>
<dbReference type="InterPro" id="IPR015422">
    <property type="entry name" value="PyrdxlP-dep_Trfase_small"/>
</dbReference>
<dbReference type="AlphaFoldDB" id="A0A160TWJ3"/>
<accession>A0A160TWJ3</accession>
<protein>
    <submittedName>
        <fullName evidence="6">Aromatic-L-amino-acid decarboxylase</fullName>
        <ecNumber evidence="6">4.1.1.28</ecNumber>
    </submittedName>
</protein>
<dbReference type="EC" id="4.1.1.28" evidence="6"/>
<evidence type="ECO:0000256" key="4">
    <source>
        <dbReference type="ARBA" id="ARBA00022898"/>
    </source>
</evidence>
<dbReference type="Gene3D" id="3.90.1150.10">
    <property type="entry name" value="Aspartate Aminotransferase, domain 1"/>
    <property type="match status" value="1"/>
</dbReference>
<evidence type="ECO:0000256" key="2">
    <source>
        <dbReference type="ARBA" id="ARBA00009533"/>
    </source>
</evidence>
<evidence type="ECO:0000256" key="5">
    <source>
        <dbReference type="ARBA" id="ARBA00023239"/>
    </source>
</evidence>
<evidence type="ECO:0000256" key="3">
    <source>
        <dbReference type="ARBA" id="ARBA00022793"/>
    </source>
</evidence>
<name>A0A160TWJ3_9ZZZZ</name>
<organism evidence="6">
    <name type="scientific">hydrothermal vent metagenome</name>
    <dbReference type="NCBI Taxonomy" id="652676"/>
    <lineage>
        <taxon>unclassified sequences</taxon>
        <taxon>metagenomes</taxon>
        <taxon>ecological metagenomes</taxon>
    </lineage>
</organism>
<keyword evidence="3" id="KW-0210">Decarboxylase</keyword>
<dbReference type="GO" id="GO:0004058">
    <property type="term" value="F:aromatic-L-amino-acid decarboxylase activity"/>
    <property type="evidence" value="ECO:0007669"/>
    <property type="project" value="UniProtKB-EC"/>
</dbReference>
<dbReference type="Gene3D" id="3.40.640.10">
    <property type="entry name" value="Type I PLP-dependent aspartate aminotransferase-like (Major domain)"/>
    <property type="match status" value="1"/>
</dbReference>
<dbReference type="InterPro" id="IPR015421">
    <property type="entry name" value="PyrdxlP-dep_Trfase_major"/>
</dbReference>
<dbReference type="SUPFAM" id="SSF53383">
    <property type="entry name" value="PLP-dependent transferases"/>
    <property type="match status" value="1"/>
</dbReference>
<dbReference type="InterPro" id="IPR015424">
    <property type="entry name" value="PyrdxlP-dep_Trfase"/>
</dbReference>
<dbReference type="Pfam" id="PF00282">
    <property type="entry name" value="Pyridoxal_deC"/>
    <property type="match status" value="1"/>
</dbReference>
<keyword evidence="5 6" id="KW-0456">Lyase</keyword>
<proteinExistence type="inferred from homology"/>
<dbReference type="PANTHER" id="PTHR11999:SF70">
    <property type="entry name" value="MIP05841P"/>
    <property type="match status" value="1"/>
</dbReference>
<comment type="cofactor">
    <cofactor evidence="1">
        <name>pyridoxal 5'-phosphate</name>
        <dbReference type="ChEBI" id="CHEBI:597326"/>
    </cofactor>
</comment>
<sequence>MTDPLDRATFHARRWLDSLPDRPVGATATARDLRAALSGPLPETGRDAAAIIDDLATHAEPGLHANAGGRFFGWVMAGSLPSALAADWLVSAWDQNAGMFTVAPAASMIEEIAGEWLKQLFDLPQTSSFAFTTGCQMAHVTALAAARHGVLQKAGWNAENDGLFGAPRIRILTSENRHRSLDSAIRHLGLGQASMTDVAINPMGDMRADDLARHLAEWEGPTIVCLNAADLNVGTFDDFRTLIPMAQAAGAWVHVDGAFGLFARTSDRLKHLTDGIDFADSWSTDGHKWLNVPYDCGFAIVRDSEAHRAALSLSAAYLSPSLDVRDPTDWNLELSRRARSVPVYAALQELGRQGVADLVDRSCAYCAAIVNGIGALPNARALNDPILNQGLVRFEHEGASAEENDAFTDEIIRRVNEKGKAFFSGTTWQGQRVMRVSVVSWRTNEGDVARTIAAVRKALTEDG</sequence>
<dbReference type="PANTHER" id="PTHR11999">
    <property type="entry name" value="GROUP II PYRIDOXAL-5-PHOSPHATE DECARBOXYLASE"/>
    <property type="match status" value="1"/>
</dbReference>
<evidence type="ECO:0000313" key="6">
    <source>
        <dbReference type="EMBL" id="CUS55930.1"/>
    </source>
</evidence>
<evidence type="ECO:0000256" key="1">
    <source>
        <dbReference type="ARBA" id="ARBA00001933"/>
    </source>
</evidence>
<gene>
    <name evidence="6" type="ORF">MGWOODY_Hyp154</name>
</gene>
<dbReference type="InterPro" id="IPR002129">
    <property type="entry name" value="PyrdxlP-dep_de-COase"/>
</dbReference>
<dbReference type="InterPro" id="IPR010977">
    <property type="entry name" value="Aromatic_deC"/>
</dbReference>